<dbReference type="AlphaFoldDB" id="A0A653AKG1"/>
<evidence type="ECO:0000313" key="1">
    <source>
        <dbReference type="EMBL" id="VBB48508.1"/>
    </source>
</evidence>
<reference evidence="1" key="1">
    <citation type="submission" date="2018-07" db="EMBL/GenBank/DDBJ databases">
        <authorList>
            <consortium name="Genoscope - CEA"/>
            <person name="William W."/>
        </authorList>
    </citation>
    <scope>NUCLEOTIDE SEQUENCE</scope>
    <source>
        <strain evidence="1">IK1</strain>
    </source>
</reference>
<organism evidence="1">
    <name type="scientific">Uncultured Desulfatiglans sp</name>
    <dbReference type="NCBI Taxonomy" id="1748965"/>
    <lineage>
        <taxon>Bacteria</taxon>
        <taxon>Pseudomonadati</taxon>
        <taxon>Thermodesulfobacteriota</taxon>
        <taxon>Desulfobacteria</taxon>
        <taxon>Desulfatiglandales</taxon>
        <taxon>Desulfatiglandaceae</taxon>
        <taxon>Desulfatiglans</taxon>
        <taxon>environmental samples</taxon>
    </lineage>
</organism>
<protein>
    <submittedName>
        <fullName evidence="1">Uncharacterized protein</fullName>
    </submittedName>
</protein>
<sequence length="326" mass="34832">MALRDEEGFGYGDGYGDGYGYGEEGGPIIEQTSSSLSHYEIMTLVRLLAFGLGVTGDEEEPFLLQIKDNLFEIKDILLQSHQASEALRAEAQTVLEAHAESAQQYMQNVDQPQPPDYHPFLTMPAGTSVRELPDGGRLFTLADGIMVRVSPAGALTAIGTDGTATELEPAKGGIVTLPDSRGLTLKPEAVRVTHEAAGIEGLPLDIDPVQTSEDSYRVELPDGYRLDVSHGDRTVLIGNPVGTVDVLSIIRIEGIGEKVTVRLVPGGAKGFSTQESGHKGIIEADGTIHLSMENGLDLVIRFPDGIDAGGEDDQDDQSTIICEECD</sequence>
<dbReference type="EMBL" id="UPXX01000035">
    <property type="protein sequence ID" value="VBB48508.1"/>
    <property type="molecule type" value="Genomic_DNA"/>
</dbReference>
<proteinExistence type="predicted"/>
<name>A0A653AKG1_UNCDX</name>
<accession>A0A653AKG1</accession>
<gene>
    <name evidence="1" type="ORF">TRIP_B80016</name>
</gene>